<name>A0A2J9PN93_9LACT</name>
<keyword evidence="1" id="KW-0560">Oxidoreductase</keyword>
<dbReference type="GO" id="GO:0003955">
    <property type="term" value="F:NAD(P)H dehydrogenase (quinone) activity"/>
    <property type="evidence" value="ECO:0007669"/>
    <property type="project" value="TreeGrafter"/>
</dbReference>
<reference evidence="4" key="1">
    <citation type="submission" date="2017-12" db="EMBL/GenBank/DDBJ databases">
        <title>FDA dAtabase for Regulatory Grade micrObial Sequences (FDA-ARGOS): Supporting development and validation of Infectious Disease Dx tests.</title>
        <authorList>
            <person name="Hoffmann M."/>
            <person name="Allard M."/>
            <person name="Evans P."/>
            <person name="Brown E."/>
            <person name="Tallon L."/>
            <person name="Sadzewicz L."/>
            <person name="Sengamalay N."/>
            <person name="Ott S."/>
            <person name="Godinez A."/>
            <person name="Nagaraj S."/>
            <person name="Vavikolanu K."/>
            <person name="Aluvathingal J."/>
            <person name="Nadendla S."/>
            <person name="Sichtig H."/>
        </authorList>
    </citation>
    <scope>NUCLEOTIDE SEQUENCE [LARGE SCALE GENOMIC DNA]</scope>
    <source>
        <strain evidence="4">FDAARGOS_249</strain>
    </source>
</reference>
<dbReference type="Gene3D" id="3.40.50.360">
    <property type="match status" value="1"/>
</dbReference>
<feature type="domain" description="Flavodoxin-like fold" evidence="2">
    <location>
        <begin position="39"/>
        <end position="154"/>
    </location>
</feature>
<sequence>MTSVIFGGHPEMETSASHQFLYEARPNTIPFIQIERPFTEANVTAYQEAILASDRWLLQFPLFWYQAPGLVSDFIQKVFSKEFLDTYSKNLKGKEFGVIISVGVPLRQYQAGGREQVTISELLRPFQSFARAIGLDYLPPFVLAQHSYQPEHIQQDNLVLFRQYLELPTQAKFAERNAWLIAQLKDIAGDFDQPLQEQLNLVAEEWAGEMDNLGDIEAQLPKTSWR</sequence>
<organism evidence="3 4">
    <name type="scientific">Aerococcus viridans</name>
    <dbReference type="NCBI Taxonomy" id="1377"/>
    <lineage>
        <taxon>Bacteria</taxon>
        <taxon>Bacillati</taxon>
        <taxon>Bacillota</taxon>
        <taxon>Bacilli</taxon>
        <taxon>Lactobacillales</taxon>
        <taxon>Aerococcaceae</taxon>
        <taxon>Aerococcus</taxon>
    </lineage>
</organism>
<comment type="caution">
    <text evidence="3">The sequence shown here is derived from an EMBL/GenBank/DDBJ whole genome shotgun (WGS) entry which is preliminary data.</text>
</comment>
<dbReference type="PANTHER" id="PTHR47307">
    <property type="entry name" value="GLUTATHIONE-REGULATED POTASSIUM-EFFLUX SYSTEM ANCILLARY PROTEIN KEFG"/>
    <property type="match status" value="1"/>
</dbReference>
<evidence type="ECO:0000313" key="4">
    <source>
        <dbReference type="Proteomes" id="UP000192813"/>
    </source>
</evidence>
<dbReference type="RefSeq" id="WP_083069027.1">
    <property type="nucleotide sequence ID" value="NZ_JALXKY010000001.1"/>
</dbReference>
<evidence type="ECO:0000259" key="2">
    <source>
        <dbReference type="Pfam" id="PF02525"/>
    </source>
</evidence>
<dbReference type="Pfam" id="PF02525">
    <property type="entry name" value="Flavodoxin_2"/>
    <property type="match status" value="1"/>
</dbReference>
<dbReference type="Proteomes" id="UP000192813">
    <property type="component" value="Unassembled WGS sequence"/>
</dbReference>
<dbReference type="GO" id="GO:0010181">
    <property type="term" value="F:FMN binding"/>
    <property type="evidence" value="ECO:0007669"/>
    <property type="project" value="TreeGrafter"/>
</dbReference>
<evidence type="ECO:0000313" key="3">
    <source>
        <dbReference type="EMBL" id="PNL91787.1"/>
    </source>
</evidence>
<dbReference type="InterPro" id="IPR029039">
    <property type="entry name" value="Flavoprotein-like_sf"/>
</dbReference>
<gene>
    <name evidence="3" type="ORF">A6J77_005940</name>
</gene>
<dbReference type="InterPro" id="IPR003680">
    <property type="entry name" value="Flavodoxin_fold"/>
</dbReference>
<accession>A0A2J9PN93</accession>
<proteinExistence type="predicted"/>
<protein>
    <submittedName>
        <fullName evidence="3">NADPH dehydrogenase</fullName>
    </submittedName>
</protein>
<dbReference type="PANTHER" id="PTHR47307:SF1">
    <property type="entry name" value="GLUTATHIONE-REGULATED POTASSIUM-EFFLUX SYSTEM ANCILLARY PROTEIN KEFG"/>
    <property type="match status" value="1"/>
</dbReference>
<dbReference type="GO" id="GO:0009055">
    <property type="term" value="F:electron transfer activity"/>
    <property type="evidence" value="ECO:0007669"/>
    <property type="project" value="TreeGrafter"/>
</dbReference>
<evidence type="ECO:0000256" key="1">
    <source>
        <dbReference type="ARBA" id="ARBA00023002"/>
    </source>
</evidence>
<dbReference type="SUPFAM" id="SSF52218">
    <property type="entry name" value="Flavoproteins"/>
    <property type="match status" value="1"/>
</dbReference>
<dbReference type="AlphaFoldDB" id="A0A2J9PN93"/>
<dbReference type="EMBL" id="NBTM02000001">
    <property type="protein sequence ID" value="PNL91787.1"/>
    <property type="molecule type" value="Genomic_DNA"/>
</dbReference>
<dbReference type="InterPro" id="IPR046980">
    <property type="entry name" value="KefG/KefF"/>
</dbReference>